<gene>
    <name evidence="2" type="ORF">Hyperionvirus20_9</name>
</gene>
<name>A0A3G5AD83_9VIRU</name>
<keyword evidence="1" id="KW-0472">Membrane</keyword>
<organism evidence="2">
    <name type="scientific">Hyperionvirus sp</name>
    <dbReference type="NCBI Taxonomy" id="2487770"/>
    <lineage>
        <taxon>Viruses</taxon>
        <taxon>Varidnaviria</taxon>
        <taxon>Bamfordvirae</taxon>
        <taxon>Nucleocytoviricota</taxon>
        <taxon>Megaviricetes</taxon>
        <taxon>Imitervirales</taxon>
        <taxon>Mimiviridae</taxon>
        <taxon>Klosneuvirinae</taxon>
    </lineage>
</organism>
<keyword evidence="1" id="KW-1133">Transmembrane helix</keyword>
<reference evidence="2" key="1">
    <citation type="submission" date="2018-10" db="EMBL/GenBank/DDBJ databases">
        <title>Hidden diversity of soil giant viruses.</title>
        <authorList>
            <person name="Schulz F."/>
            <person name="Alteio L."/>
            <person name="Goudeau D."/>
            <person name="Ryan E.M."/>
            <person name="Malmstrom R.R."/>
            <person name="Blanchard J."/>
            <person name="Woyke T."/>
        </authorList>
    </citation>
    <scope>NUCLEOTIDE SEQUENCE</scope>
    <source>
        <strain evidence="2">HYV1</strain>
    </source>
</reference>
<evidence type="ECO:0008006" key="3">
    <source>
        <dbReference type="Google" id="ProtNLM"/>
    </source>
</evidence>
<accession>A0A3G5AD83</accession>
<keyword evidence="1" id="KW-0812">Transmembrane</keyword>
<sequence>MKSTWIFIFIIAVILIIIYIKNQHIDVVYVKSDIDHEYYLVRDLGDKQQAANLLATIKANMLKLTEYLFTYRNTKEFAPFLPYIEQLHSRIKNVIIMESSSDSIYTSYSVNKGEQIIFCLRSRVHSNVMHKLNLMMYVVLHEMAHVACPEYGHTPLFKSIFAFITQTAISLGIYQKIDFDSNPEEYCGLTITDSII</sequence>
<evidence type="ECO:0000256" key="1">
    <source>
        <dbReference type="SAM" id="Phobius"/>
    </source>
</evidence>
<evidence type="ECO:0000313" key="2">
    <source>
        <dbReference type="EMBL" id="AYV84231.1"/>
    </source>
</evidence>
<protein>
    <recommendedName>
        <fullName evidence="3">WLM domain-containing protein</fullName>
    </recommendedName>
</protein>
<feature type="transmembrane region" description="Helical" evidence="1">
    <location>
        <begin position="6"/>
        <end position="22"/>
    </location>
</feature>
<dbReference type="EMBL" id="MK072402">
    <property type="protein sequence ID" value="AYV84231.1"/>
    <property type="molecule type" value="Genomic_DNA"/>
</dbReference>
<proteinExistence type="predicted"/>